<dbReference type="InterPro" id="IPR017892">
    <property type="entry name" value="Pkinase_C"/>
</dbReference>
<dbReference type="EMBL" id="WUAV01000002">
    <property type="protein sequence ID" value="KAF1767754.1"/>
    <property type="molecule type" value="Genomic_DNA"/>
</dbReference>
<comment type="similarity">
    <text evidence="8">Belongs to the protein kinase superfamily.</text>
</comment>
<keyword evidence="4 7" id="KW-0547">Nucleotide-binding</keyword>
<dbReference type="Pfam" id="PF00433">
    <property type="entry name" value="Pkinase_C"/>
    <property type="match status" value="1"/>
</dbReference>
<evidence type="ECO:0000313" key="12">
    <source>
        <dbReference type="Proteomes" id="UP000483820"/>
    </source>
</evidence>
<dbReference type="InterPro" id="IPR008271">
    <property type="entry name" value="Ser/Thr_kinase_AS"/>
</dbReference>
<keyword evidence="2" id="KW-0597">Phosphoprotein</keyword>
<keyword evidence="6 7" id="KW-0067">ATP-binding</keyword>
<dbReference type="SUPFAM" id="SSF56112">
    <property type="entry name" value="Protein kinase-like (PK-like)"/>
    <property type="match status" value="1"/>
</dbReference>
<dbReference type="GO" id="GO:0004674">
    <property type="term" value="F:protein serine/threonine kinase activity"/>
    <property type="evidence" value="ECO:0007669"/>
    <property type="project" value="UniProtKB-KW"/>
</dbReference>
<dbReference type="FunFam" id="1.10.510.10:FF:000008">
    <property type="entry name" value="Non-specific serine/threonine protein kinase"/>
    <property type="match status" value="1"/>
</dbReference>
<dbReference type="SMART" id="SM00133">
    <property type="entry name" value="S_TK_X"/>
    <property type="match status" value="1"/>
</dbReference>
<evidence type="ECO:0000313" key="11">
    <source>
        <dbReference type="EMBL" id="KAF1767754.1"/>
    </source>
</evidence>
<proteinExistence type="inferred from homology"/>
<dbReference type="PROSITE" id="PS00107">
    <property type="entry name" value="PROTEIN_KINASE_ATP"/>
    <property type="match status" value="1"/>
</dbReference>
<feature type="binding site" evidence="7">
    <location>
        <position position="51"/>
    </location>
    <ligand>
        <name>ATP</name>
        <dbReference type="ChEBI" id="CHEBI:30616"/>
    </ligand>
</feature>
<evidence type="ECO:0000256" key="2">
    <source>
        <dbReference type="ARBA" id="ARBA00022553"/>
    </source>
</evidence>
<dbReference type="PANTHER" id="PTHR24351">
    <property type="entry name" value="RIBOSOMAL PROTEIN S6 KINASE"/>
    <property type="match status" value="1"/>
</dbReference>
<evidence type="ECO:0000259" key="10">
    <source>
        <dbReference type="PROSITE" id="PS51285"/>
    </source>
</evidence>
<accession>A0A6A5HMC2</accession>
<dbReference type="InterPro" id="IPR011009">
    <property type="entry name" value="Kinase-like_dom_sf"/>
</dbReference>
<feature type="domain" description="AGC-kinase C-terminal" evidence="10">
    <location>
        <begin position="274"/>
        <end position="348"/>
    </location>
</feature>
<reference evidence="11 12" key="1">
    <citation type="submission" date="2019-12" db="EMBL/GenBank/DDBJ databases">
        <title>Chromosome-level assembly of the Caenorhabditis remanei genome.</title>
        <authorList>
            <person name="Teterina A.A."/>
            <person name="Willis J.H."/>
            <person name="Phillips P.C."/>
        </authorList>
    </citation>
    <scope>NUCLEOTIDE SEQUENCE [LARGE SCALE GENOMIC DNA]</scope>
    <source>
        <strain evidence="11 12">PX506</strain>
        <tissue evidence="11">Whole organism</tissue>
    </source>
</reference>
<feature type="domain" description="Protein kinase" evidence="9">
    <location>
        <begin position="22"/>
        <end position="273"/>
    </location>
</feature>
<evidence type="ECO:0000256" key="4">
    <source>
        <dbReference type="ARBA" id="ARBA00022741"/>
    </source>
</evidence>
<keyword evidence="1 8" id="KW-0723">Serine/threonine-protein kinase</keyword>
<evidence type="ECO:0000256" key="8">
    <source>
        <dbReference type="RuleBase" id="RU000304"/>
    </source>
</evidence>
<dbReference type="AlphaFoldDB" id="A0A6A5HMC2"/>
<evidence type="ECO:0000259" key="9">
    <source>
        <dbReference type="PROSITE" id="PS50011"/>
    </source>
</evidence>
<sequence>MESSLLTKLENTSISTLKPESFDRLKVIGKGGYAKVFQARKKDNNQIFAMKVVTKPDNKIDENHIKDEIRIFENVKSRFLCEMVHRFETTKKVYMVLEFLPGGELFSLLNREETLEEEAARFYIAQIALALEHLHNNNVVYRDLKPANVMLDRHGHAKLIDFGLSKFNLAKGERTSTFCGTIDYMAPEMLRNGGSYGHSVDIWALGILMYDMVVGGPPFSGETEKEMYANIRKAPLKLSKKFSSECREVIKSLLLRKVENRISISGMKQLDFFKLMDWNKLEAGELEAPFRPEISSDTDVSQFDSCFTNLPPEESPCKIVRSARQGCAGDEEFAGFDENLWFTSDWSSKGMTSKTTDKTKTSRR</sequence>
<dbReference type="GeneID" id="9805460"/>
<dbReference type="CTD" id="9805460"/>
<keyword evidence="3" id="KW-0808">Transferase</keyword>
<evidence type="ECO:0008006" key="13">
    <source>
        <dbReference type="Google" id="ProtNLM"/>
    </source>
</evidence>
<dbReference type="Pfam" id="PF00069">
    <property type="entry name" value="Pkinase"/>
    <property type="match status" value="1"/>
</dbReference>
<organism evidence="11 12">
    <name type="scientific">Caenorhabditis remanei</name>
    <name type="common">Caenorhabditis vulgaris</name>
    <dbReference type="NCBI Taxonomy" id="31234"/>
    <lineage>
        <taxon>Eukaryota</taxon>
        <taxon>Metazoa</taxon>
        <taxon>Ecdysozoa</taxon>
        <taxon>Nematoda</taxon>
        <taxon>Chromadorea</taxon>
        <taxon>Rhabditida</taxon>
        <taxon>Rhabditina</taxon>
        <taxon>Rhabditomorpha</taxon>
        <taxon>Rhabditoidea</taxon>
        <taxon>Rhabditidae</taxon>
        <taxon>Peloderinae</taxon>
        <taxon>Caenorhabditis</taxon>
    </lineage>
</organism>
<evidence type="ECO:0000256" key="5">
    <source>
        <dbReference type="ARBA" id="ARBA00022777"/>
    </source>
</evidence>
<dbReference type="InterPro" id="IPR017441">
    <property type="entry name" value="Protein_kinase_ATP_BS"/>
</dbReference>
<dbReference type="GO" id="GO:0005524">
    <property type="term" value="F:ATP binding"/>
    <property type="evidence" value="ECO:0007669"/>
    <property type="project" value="UniProtKB-UniRule"/>
</dbReference>
<protein>
    <recommendedName>
        <fullName evidence="13">Protein kinase domain-containing protein</fullName>
    </recommendedName>
</protein>
<dbReference type="Proteomes" id="UP000483820">
    <property type="component" value="Chromosome II"/>
</dbReference>
<evidence type="ECO:0000256" key="1">
    <source>
        <dbReference type="ARBA" id="ARBA00022527"/>
    </source>
</evidence>
<dbReference type="RefSeq" id="XP_003107225.2">
    <property type="nucleotide sequence ID" value="XM_003107177.2"/>
</dbReference>
<evidence type="ECO:0000256" key="7">
    <source>
        <dbReference type="PROSITE-ProRule" id="PRU10141"/>
    </source>
</evidence>
<comment type="caution">
    <text evidence="11">The sequence shown here is derived from an EMBL/GenBank/DDBJ whole genome shotgun (WGS) entry which is preliminary data.</text>
</comment>
<name>A0A6A5HMC2_CAERE</name>
<dbReference type="PROSITE" id="PS50011">
    <property type="entry name" value="PROTEIN_KINASE_DOM"/>
    <property type="match status" value="1"/>
</dbReference>
<dbReference type="InterPro" id="IPR000961">
    <property type="entry name" value="AGC-kinase_C"/>
</dbReference>
<dbReference type="Gene3D" id="3.30.200.20">
    <property type="entry name" value="Phosphorylase Kinase, domain 1"/>
    <property type="match status" value="1"/>
</dbReference>
<gene>
    <name evidence="11" type="ORF">GCK72_007713</name>
</gene>
<dbReference type="SMART" id="SM00220">
    <property type="entry name" value="S_TKc"/>
    <property type="match status" value="1"/>
</dbReference>
<dbReference type="KEGG" id="crq:GCK72_007713"/>
<dbReference type="Gene3D" id="1.10.510.10">
    <property type="entry name" value="Transferase(Phosphotransferase) domain 1"/>
    <property type="match status" value="1"/>
</dbReference>
<dbReference type="InterPro" id="IPR000719">
    <property type="entry name" value="Prot_kinase_dom"/>
</dbReference>
<evidence type="ECO:0000256" key="3">
    <source>
        <dbReference type="ARBA" id="ARBA00022679"/>
    </source>
</evidence>
<dbReference type="PROSITE" id="PS51285">
    <property type="entry name" value="AGC_KINASE_CTER"/>
    <property type="match status" value="1"/>
</dbReference>
<keyword evidence="5" id="KW-0418">Kinase</keyword>
<dbReference type="PROSITE" id="PS00108">
    <property type="entry name" value="PROTEIN_KINASE_ST"/>
    <property type="match status" value="1"/>
</dbReference>
<evidence type="ECO:0000256" key="6">
    <source>
        <dbReference type="ARBA" id="ARBA00022840"/>
    </source>
</evidence>